<evidence type="ECO:0000313" key="2">
    <source>
        <dbReference type="Proteomes" id="UP001316384"/>
    </source>
</evidence>
<dbReference type="InterPro" id="IPR023393">
    <property type="entry name" value="START-like_dom_sf"/>
</dbReference>
<keyword evidence="2" id="KW-1185">Reference proteome</keyword>
<dbReference type="InterPro" id="IPR019587">
    <property type="entry name" value="Polyketide_cyclase/dehydratase"/>
</dbReference>
<dbReference type="Proteomes" id="UP001316384">
    <property type="component" value="Chromosome"/>
</dbReference>
<organism evidence="1 2">
    <name type="scientific">Cellulomonas xiejunii</name>
    <dbReference type="NCBI Taxonomy" id="2968083"/>
    <lineage>
        <taxon>Bacteria</taxon>
        <taxon>Bacillati</taxon>
        <taxon>Actinomycetota</taxon>
        <taxon>Actinomycetes</taxon>
        <taxon>Micrococcales</taxon>
        <taxon>Cellulomonadaceae</taxon>
        <taxon>Cellulomonas</taxon>
    </lineage>
</organism>
<dbReference type="SUPFAM" id="SSF55961">
    <property type="entry name" value="Bet v1-like"/>
    <property type="match status" value="1"/>
</dbReference>
<dbReference type="Pfam" id="PF10604">
    <property type="entry name" value="Polyketide_cyc2"/>
    <property type="match status" value="1"/>
</dbReference>
<accession>A0ABY5KJF0</accession>
<proteinExistence type="predicted"/>
<sequence length="143" mass="15465">MEQSVTVDVAAPPERVWQVVSDVERWPAWTPSVTTVHRADDGPLRAGSRATVRQPRLPESTYVVTELTPGRSFTWVASAPGVRTTARHDVEPLGDGARVRLSVTQSGPLGTVMGRLYRGLTDRYLAEEAGGLKAWCEGSPAPS</sequence>
<dbReference type="CDD" id="cd08862">
    <property type="entry name" value="SRPBCC_Smu440-like"/>
    <property type="match status" value="1"/>
</dbReference>
<dbReference type="EMBL" id="CP101987">
    <property type="protein sequence ID" value="UUI70606.1"/>
    <property type="molecule type" value="Genomic_DNA"/>
</dbReference>
<name>A0ABY5KJF0_9CELL</name>
<dbReference type="RefSeq" id="WP_227575907.1">
    <property type="nucleotide sequence ID" value="NZ_CP101987.1"/>
</dbReference>
<protein>
    <submittedName>
        <fullName evidence="1">SRPBCC family protein</fullName>
    </submittedName>
</protein>
<dbReference type="Gene3D" id="3.30.530.20">
    <property type="match status" value="1"/>
</dbReference>
<gene>
    <name evidence="1" type="ORF">NP048_12435</name>
</gene>
<evidence type="ECO:0000313" key="1">
    <source>
        <dbReference type="EMBL" id="UUI70606.1"/>
    </source>
</evidence>
<reference evidence="1 2" key="1">
    <citation type="submission" date="2022-07" db="EMBL/GenBank/DDBJ databases">
        <title>Novel species in genus cellulomonas.</title>
        <authorList>
            <person name="Ye L."/>
        </authorList>
    </citation>
    <scope>NUCLEOTIDE SEQUENCE [LARGE SCALE GENOMIC DNA]</scope>
    <source>
        <strain evidence="2">zg-B89</strain>
    </source>
</reference>